<dbReference type="SUPFAM" id="SSF81296">
    <property type="entry name" value="E set domains"/>
    <property type="match status" value="1"/>
</dbReference>
<keyword evidence="4" id="KW-0326">Glycosidase</keyword>
<keyword evidence="2" id="KW-0378">Hydrolase</keyword>
<dbReference type="PANTHER" id="PTHR43002">
    <property type="entry name" value="GLYCOGEN DEBRANCHING ENZYME"/>
    <property type="match status" value="1"/>
</dbReference>
<comment type="similarity">
    <text evidence="1">Belongs to the glycosyl hydrolase 13 family.</text>
</comment>
<accession>A0ABS3ATP5</accession>
<keyword evidence="3" id="KW-0809">Transit peptide</keyword>
<feature type="compositionally biased region" description="Basic and acidic residues" evidence="5">
    <location>
        <begin position="472"/>
        <end position="490"/>
    </location>
</feature>
<protein>
    <submittedName>
        <fullName evidence="7">Glycogen debranching protein GlgX</fullName>
    </submittedName>
</protein>
<dbReference type="InterPro" id="IPR006047">
    <property type="entry name" value="GH13_cat_dom"/>
</dbReference>
<dbReference type="Pfam" id="PF00128">
    <property type="entry name" value="Alpha-amylase"/>
    <property type="match status" value="1"/>
</dbReference>
<dbReference type="Gene3D" id="3.20.20.80">
    <property type="entry name" value="Glycosidases"/>
    <property type="match status" value="1"/>
</dbReference>
<dbReference type="Pfam" id="PF02922">
    <property type="entry name" value="CBM_48"/>
    <property type="match status" value="1"/>
</dbReference>
<dbReference type="Gene3D" id="2.60.40.10">
    <property type="entry name" value="Immunoglobulins"/>
    <property type="match status" value="1"/>
</dbReference>
<dbReference type="InterPro" id="IPR013780">
    <property type="entry name" value="Glyco_hydro_b"/>
</dbReference>
<sequence>MKPYSTNIGHRYPTGTTVSADGTNFCIFSRHATAVQLLLYEKPDSSSPFQTIDLDPVVNRNFFFWHVFVEGMTGKEKFSYTWKVDGPDNGDSGHRFDPSVELLDPWAKAVTDVVWKRKYNRDSKQETGATSMRAMVIPESDYDWEGDTPLHHPCEKDIIYELHVGGFTRHPSAKVSNPGTFAGLIEKVPYLQDLGVTAVELLPVMAFDSQDLPDNARDLGLQNYWGYSTHSFFSPHAGYCIDPLSGNHRDEFRDMVKALHKAGISVILDVAFNHTAEGGIDGPIINFKGLMNRDFYHLEEHDRSIYKNYSGCGNTVNCNHPLVARFIIHSLEYWVREFHIDGFRFDLASILARGEDGAPMYHAPVIWNIEFSHILSHTQLIAEAWDAGGLYQVGGFPGYRWAEWNGRYRDLIRQYVKGDPGLVPEFATRLTGSSDLYQSSGRQPTSSINFISCHDGFTLYDMVCYNEKHNEANGEANRDGDNHNHSRNYGEEGPTDDPVITALRQKQVKNFMAILMLSQGVPMILAGDEIMRSQQGNNNCYCQDNELSWTDWSLLEKNKEMFCFTKGMIALRKRHPSLMQKRFLHGTKPEDRTMADISWHGATLNKPGWDNSESRILACTLSRVEPDEEDLHIMFNMSQKDVTMELPLLTKENWHLAVDTARSNQKDLVEVERQQPITGKTIRVKSNSVVVCESR</sequence>
<gene>
    <name evidence="7" type="primary">glgX</name>
    <name evidence="7" type="ORF">JYU06_02260</name>
</gene>
<evidence type="ECO:0000256" key="5">
    <source>
        <dbReference type="SAM" id="MobiDB-lite"/>
    </source>
</evidence>
<dbReference type="SMART" id="SM00642">
    <property type="entry name" value="Aamy"/>
    <property type="match status" value="1"/>
</dbReference>
<dbReference type="InterPro" id="IPR011837">
    <property type="entry name" value="Glycogen_debranch_GlgX"/>
</dbReference>
<dbReference type="InterPro" id="IPR044505">
    <property type="entry name" value="GlgX_Isoamylase_N_E_set"/>
</dbReference>
<reference evidence="7 8" key="1">
    <citation type="submission" date="2021-02" db="EMBL/GenBank/DDBJ databases">
        <title>Activity-based single-cell genomes from oceanic crustal fluid captures similar information to metagenomic and metatranscriptomic surveys with orders of magnitude less sampling.</title>
        <authorList>
            <person name="D'Angelo T.S."/>
            <person name="Orcutt B.N."/>
        </authorList>
    </citation>
    <scope>NUCLEOTIDE SEQUENCE [LARGE SCALE GENOMIC DNA]</scope>
    <source>
        <strain evidence="7">AH-315-G02</strain>
    </source>
</reference>
<dbReference type="InterPro" id="IPR013783">
    <property type="entry name" value="Ig-like_fold"/>
</dbReference>
<evidence type="ECO:0000313" key="7">
    <source>
        <dbReference type="EMBL" id="MBN4068332.1"/>
    </source>
</evidence>
<proteinExistence type="inferred from homology"/>
<feature type="domain" description="Glycosyl hydrolase family 13 catalytic" evidence="6">
    <location>
        <begin position="161"/>
        <end position="572"/>
    </location>
</feature>
<dbReference type="InterPro" id="IPR004193">
    <property type="entry name" value="Glyco_hydro_13_N"/>
</dbReference>
<dbReference type="InterPro" id="IPR017853">
    <property type="entry name" value="GH"/>
</dbReference>
<dbReference type="SUPFAM" id="SSF51445">
    <property type="entry name" value="(Trans)glycosidases"/>
    <property type="match status" value="1"/>
</dbReference>
<dbReference type="Gene3D" id="2.60.40.1180">
    <property type="entry name" value="Golgi alpha-mannosidase II"/>
    <property type="match status" value="1"/>
</dbReference>
<dbReference type="SUPFAM" id="SSF51011">
    <property type="entry name" value="Glycosyl hydrolase domain"/>
    <property type="match status" value="1"/>
</dbReference>
<name>A0ABS3ATP5_9BACT</name>
<evidence type="ECO:0000259" key="6">
    <source>
        <dbReference type="SMART" id="SM00642"/>
    </source>
</evidence>
<dbReference type="CDD" id="cd11326">
    <property type="entry name" value="AmyAc_Glg_debranch"/>
    <property type="match status" value="1"/>
</dbReference>
<comment type="caution">
    <text evidence="7">The sequence shown here is derived from an EMBL/GenBank/DDBJ whole genome shotgun (WGS) entry which is preliminary data.</text>
</comment>
<evidence type="ECO:0000256" key="3">
    <source>
        <dbReference type="ARBA" id="ARBA00022946"/>
    </source>
</evidence>
<dbReference type="CDD" id="cd02856">
    <property type="entry name" value="E_set_GDE_Isoamylase_N"/>
    <property type="match status" value="1"/>
</dbReference>
<dbReference type="Pfam" id="PF21156">
    <property type="entry name" value="ISOA1-3_C"/>
    <property type="match status" value="1"/>
</dbReference>
<dbReference type="EMBL" id="JAFITO010000011">
    <property type="protein sequence ID" value="MBN4068332.1"/>
    <property type="molecule type" value="Genomic_DNA"/>
</dbReference>
<evidence type="ECO:0000256" key="2">
    <source>
        <dbReference type="ARBA" id="ARBA00022801"/>
    </source>
</evidence>
<dbReference type="InterPro" id="IPR014756">
    <property type="entry name" value="Ig_E-set"/>
</dbReference>
<evidence type="ECO:0000256" key="4">
    <source>
        <dbReference type="ARBA" id="ARBA00023295"/>
    </source>
</evidence>
<dbReference type="Proteomes" id="UP000717534">
    <property type="component" value="Unassembled WGS sequence"/>
</dbReference>
<dbReference type="InterPro" id="IPR048650">
    <property type="entry name" value="ISOA1-3-like_C"/>
</dbReference>
<evidence type="ECO:0000256" key="1">
    <source>
        <dbReference type="ARBA" id="ARBA00008061"/>
    </source>
</evidence>
<feature type="region of interest" description="Disordered" evidence="5">
    <location>
        <begin position="472"/>
        <end position="497"/>
    </location>
</feature>
<keyword evidence="8" id="KW-1185">Reference proteome</keyword>
<organism evidence="7 8">
    <name type="scientific">Desulfotalea psychrophila</name>
    <dbReference type="NCBI Taxonomy" id="84980"/>
    <lineage>
        <taxon>Bacteria</taxon>
        <taxon>Pseudomonadati</taxon>
        <taxon>Thermodesulfobacteriota</taxon>
        <taxon>Desulfobulbia</taxon>
        <taxon>Desulfobulbales</taxon>
        <taxon>Desulfocapsaceae</taxon>
        <taxon>Desulfotalea</taxon>
    </lineage>
</organism>
<dbReference type="NCBIfam" id="TIGR02100">
    <property type="entry name" value="glgX_debranch"/>
    <property type="match status" value="1"/>
</dbReference>
<evidence type="ECO:0000313" key="8">
    <source>
        <dbReference type="Proteomes" id="UP000717534"/>
    </source>
</evidence>